<evidence type="ECO:0000259" key="1">
    <source>
        <dbReference type="Pfam" id="PF10592"/>
    </source>
</evidence>
<gene>
    <name evidence="2" type="ORF">GCM10009830_08880</name>
</gene>
<keyword evidence="3" id="KW-1185">Reference proteome</keyword>
<reference evidence="3" key="1">
    <citation type="journal article" date="2019" name="Int. J. Syst. Evol. Microbiol.">
        <title>The Global Catalogue of Microorganisms (GCM) 10K type strain sequencing project: providing services to taxonomists for standard genome sequencing and annotation.</title>
        <authorList>
            <consortium name="The Broad Institute Genomics Platform"/>
            <consortium name="The Broad Institute Genome Sequencing Center for Infectious Disease"/>
            <person name="Wu L."/>
            <person name="Ma J."/>
        </authorList>
    </citation>
    <scope>NUCLEOTIDE SEQUENCE [LARGE SCALE GENOMIC DNA]</scope>
    <source>
        <strain evidence="3">JCM 16001</strain>
    </source>
</reference>
<dbReference type="Proteomes" id="UP001499851">
    <property type="component" value="Unassembled WGS sequence"/>
</dbReference>
<dbReference type="Pfam" id="PF10592">
    <property type="entry name" value="AIPR"/>
    <property type="match status" value="1"/>
</dbReference>
<dbReference type="InterPro" id="IPR018891">
    <property type="entry name" value="AIPR_C"/>
</dbReference>
<comment type="caution">
    <text evidence="2">The sequence shown here is derived from an EMBL/GenBank/DDBJ whole genome shotgun (WGS) entry which is preliminary data.</text>
</comment>
<evidence type="ECO:0000313" key="2">
    <source>
        <dbReference type="EMBL" id="GAA1665525.1"/>
    </source>
</evidence>
<sequence length="572" mass="65043">MNEIIRERLTAFRADQELPELDDARLFEVFAAYCVLHQFHEDKFEPELHRTGGGNDLGVDAWGIVVNGDLFHDFDGVKQAVEACREMNVVVIVVQAKLSGSYEGKVVADLADNLRQVCARPPITYTASPEVVELHDALCLIYDHHHKLAEKSPRLEVRYVHCGQESNEDMLEKCRSAEASLDELGRFHSVRFAAAGWRELDRLFKRTLRKVKAHFEWANRSALPVMEGVKEAWMGTIPASVIVERLLVDEGGSIRKFLFEDNLREFLGAQNEVNDGIALTLADPAKRRRFAVLNNGITVIAEHFDTSGTECHMSDFQIVNGCQTGHVLFQNRDRLTDDVHVKLIVIETEDGEIAGDITVATNRQTEIAPEDLRADQQIHKDIEAFFRARPAPRDLYYERRSGQYEARSVTMTRVIRQGQLAQAYASAFRGHAHEASRTSKLRKDPALRIFHRDSLPIAYYTAASVWYQVDWLLRNNRVERKWKPARFMLVAALVERFAEGRPLPASPKKAAAHCEALLARIWDRDEVEHLVSLMIGRLERLLATETSHQRLSDLARTKGFTERFLKEAAEVG</sequence>
<organism evidence="2 3">
    <name type="scientific">Glycomyces endophyticus</name>
    <dbReference type="NCBI Taxonomy" id="480996"/>
    <lineage>
        <taxon>Bacteria</taxon>
        <taxon>Bacillati</taxon>
        <taxon>Actinomycetota</taxon>
        <taxon>Actinomycetes</taxon>
        <taxon>Glycomycetales</taxon>
        <taxon>Glycomycetaceae</taxon>
        <taxon>Glycomyces</taxon>
    </lineage>
</organism>
<proteinExistence type="predicted"/>
<dbReference type="EMBL" id="BAAAQF010000004">
    <property type="protein sequence ID" value="GAA1665525.1"/>
    <property type="molecule type" value="Genomic_DNA"/>
</dbReference>
<evidence type="ECO:0000313" key="3">
    <source>
        <dbReference type="Proteomes" id="UP001499851"/>
    </source>
</evidence>
<accession>A0ABP4S3M3</accession>
<feature type="domain" description="Abortive phage infection protein C-terminal" evidence="1">
    <location>
        <begin position="259"/>
        <end position="534"/>
    </location>
</feature>
<dbReference type="RefSeq" id="WP_344482230.1">
    <property type="nucleotide sequence ID" value="NZ_BAAAQF010000004.1"/>
</dbReference>
<name>A0ABP4S3M3_9ACTN</name>
<protein>
    <submittedName>
        <fullName evidence="2">AIPR family protein</fullName>
    </submittedName>
</protein>